<organism evidence="1 2">
    <name type="scientific">Xanthomonas oryzae pv. oryzicola (strain BLS256)</name>
    <dbReference type="NCBI Taxonomy" id="383407"/>
    <lineage>
        <taxon>Bacteria</taxon>
        <taxon>Pseudomonadati</taxon>
        <taxon>Pseudomonadota</taxon>
        <taxon>Gammaproteobacteria</taxon>
        <taxon>Lysobacterales</taxon>
        <taxon>Lysobacteraceae</taxon>
        <taxon>Xanthomonas</taxon>
    </lineage>
</organism>
<sequence length="60" mass="6299">MPATTTITGRATASAALNHNCVAIGRRCDMAVDSWGHVTTNDAMCTAAVMRALRPPMRPG</sequence>
<dbReference type="KEGG" id="xor:XOC_1594"/>
<proteinExistence type="predicted"/>
<dbReference type="HOGENOM" id="CLU_2940777_0_0_6"/>
<dbReference type="AlphaFoldDB" id="G7TKQ5"/>
<evidence type="ECO:0000313" key="2">
    <source>
        <dbReference type="Proteomes" id="UP000008851"/>
    </source>
</evidence>
<accession>G7TKQ5</accession>
<name>G7TKQ5_XANOB</name>
<reference evidence="1 2" key="1">
    <citation type="journal article" date="2011" name="J. Bacteriol.">
        <title>Two new complete genome sequences offer insight into host and tissue specificity of plant pathogenic Xanthomonas spp.</title>
        <authorList>
            <person name="Bogdanove A.J."/>
            <person name="Koebnik R."/>
            <person name="Lu H."/>
            <person name="Furutani A."/>
            <person name="Angiuoli S.V."/>
            <person name="Patil P.B."/>
            <person name="Van Sluys M.A."/>
            <person name="Ryan R.P."/>
            <person name="Meyer D.F."/>
            <person name="Han S.W."/>
            <person name="Aparna G."/>
            <person name="Rajaram M."/>
            <person name="Delcher A.L."/>
            <person name="Phillippy A.M."/>
            <person name="Puiu D."/>
            <person name="Schatz M.C."/>
            <person name="Shumway M."/>
            <person name="Sommer D.D."/>
            <person name="Trapnell C."/>
            <person name="Benahmed F."/>
            <person name="Dimitrov G."/>
            <person name="Madupu R."/>
            <person name="Radune D."/>
            <person name="Sullivan S."/>
            <person name="Jha G."/>
            <person name="Ishihara H."/>
            <person name="Lee S.W."/>
            <person name="Pandey A."/>
            <person name="Sharma V."/>
            <person name="Sriariyanun M."/>
            <person name="Szurek B."/>
            <person name="Vera-Cruz C.M."/>
            <person name="Dorman K.S."/>
            <person name="Ronald P.C."/>
            <person name="Verdier V."/>
            <person name="Dow J.M."/>
            <person name="Sonti R.V."/>
            <person name="Tsuge S."/>
            <person name="Brendel V.P."/>
            <person name="Rabinowicz P.D."/>
            <person name="Leach J.E."/>
            <person name="White F.F."/>
            <person name="Salzberg S.L."/>
        </authorList>
    </citation>
    <scope>NUCLEOTIDE SEQUENCE [LARGE SCALE GENOMIC DNA]</scope>
    <source>
        <strain evidence="1 2">BLS256</strain>
    </source>
</reference>
<protein>
    <submittedName>
        <fullName evidence="1">Uncharacterized protein</fullName>
    </submittedName>
</protein>
<dbReference type="EMBL" id="CP003057">
    <property type="protein sequence ID" value="AEQ95760.1"/>
    <property type="molecule type" value="Genomic_DNA"/>
</dbReference>
<dbReference type="Proteomes" id="UP000008851">
    <property type="component" value="Chromosome"/>
</dbReference>
<gene>
    <name evidence="1" type="ORF">XOC_1594</name>
</gene>
<evidence type="ECO:0000313" key="1">
    <source>
        <dbReference type="EMBL" id="AEQ95760.1"/>
    </source>
</evidence>